<evidence type="ECO:0000313" key="2">
    <source>
        <dbReference type="Proteomes" id="UP001589609"/>
    </source>
</evidence>
<sequence>MPNWLKKALVTCITIFTFGLVTPPSALLENAKAHKSSKPDVEQASSADIGQASEVFYDEQSEESVTPAIFVTYAMEEAERQSVMKFGTKIAPVIEDEFKEVILPRIEETLSAFAGTIPSDSLQHLALSQKPAGGEYEKIFHVYDERTGKDLLRFHVRRDRPPLEGYYFNFHYHSVEDEYATHYDLGNMYWGKNKPPQWLS</sequence>
<dbReference type="EMBL" id="JBHMAF010000017">
    <property type="protein sequence ID" value="MFB9757591.1"/>
    <property type="molecule type" value="Genomic_DNA"/>
</dbReference>
<evidence type="ECO:0000313" key="1">
    <source>
        <dbReference type="EMBL" id="MFB9757591.1"/>
    </source>
</evidence>
<name>A0ABV5WAH5_9BACI</name>
<gene>
    <name evidence="1" type="ORF">ACFFMS_03420</name>
</gene>
<dbReference type="InterPro" id="IPR025616">
    <property type="entry name" value="YpjP"/>
</dbReference>
<keyword evidence="2" id="KW-1185">Reference proteome</keyword>
<accession>A0ABV5WAH5</accession>
<dbReference type="RefSeq" id="WP_379947902.1">
    <property type="nucleotide sequence ID" value="NZ_JAPCYI010000001.1"/>
</dbReference>
<proteinExistence type="predicted"/>
<comment type="caution">
    <text evidence="1">The sequence shown here is derived from an EMBL/GenBank/DDBJ whole genome shotgun (WGS) entry which is preliminary data.</text>
</comment>
<reference evidence="1 2" key="1">
    <citation type="submission" date="2024-09" db="EMBL/GenBank/DDBJ databases">
        <authorList>
            <person name="Sun Q."/>
            <person name="Mori K."/>
        </authorList>
    </citation>
    <scope>NUCLEOTIDE SEQUENCE [LARGE SCALE GENOMIC DNA]</scope>
    <source>
        <strain evidence="1 2">JCM 11201</strain>
    </source>
</reference>
<dbReference type="Pfam" id="PF14005">
    <property type="entry name" value="YpjP"/>
    <property type="match status" value="1"/>
</dbReference>
<protein>
    <submittedName>
        <fullName evidence="1">YpjP family protein</fullName>
    </submittedName>
</protein>
<dbReference type="Proteomes" id="UP001589609">
    <property type="component" value="Unassembled WGS sequence"/>
</dbReference>
<organism evidence="1 2">
    <name type="scientific">Ectobacillus funiculus</name>
    <dbReference type="NCBI Taxonomy" id="137993"/>
    <lineage>
        <taxon>Bacteria</taxon>
        <taxon>Bacillati</taxon>
        <taxon>Bacillota</taxon>
        <taxon>Bacilli</taxon>
        <taxon>Bacillales</taxon>
        <taxon>Bacillaceae</taxon>
        <taxon>Ectobacillus</taxon>
    </lineage>
</organism>